<dbReference type="Gramene" id="ERN16032">
    <property type="protein sequence ID" value="ERN16032"/>
    <property type="gene ID" value="AMTR_s00030p00102090"/>
</dbReference>
<gene>
    <name evidence="1" type="ORF">AMTR_s00030p00102090</name>
</gene>
<protein>
    <submittedName>
        <fullName evidence="1">Uncharacterized protein</fullName>
    </submittedName>
</protein>
<dbReference type="AlphaFoldDB" id="U5D3R4"/>
<dbReference type="HOGENOM" id="CLU_2174364_0_0_1"/>
<proteinExistence type="predicted"/>
<sequence>MPHPSSFSVFSPATLDHTAIASPPLSLIDLPPPVIPPLEVAPLLPAVSPPYPLALHLVPPLSPSALPPPSSFRSLRCPLPAHCCSPPLAAIPSSPIIVSHPLTLALHPPS</sequence>
<reference evidence="2" key="1">
    <citation type="journal article" date="2013" name="Science">
        <title>The Amborella genome and the evolution of flowering plants.</title>
        <authorList>
            <consortium name="Amborella Genome Project"/>
        </authorList>
    </citation>
    <scope>NUCLEOTIDE SEQUENCE [LARGE SCALE GENOMIC DNA]</scope>
</reference>
<organism evidence="1 2">
    <name type="scientific">Amborella trichopoda</name>
    <dbReference type="NCBI Taxonomy" id="13333"/>
    <lineage>
        <taxon>Eukaryota</taxon>
        <taxon>Viridiplantae</taxon>
        <taxon>Streptophyta</taxon>
        <taxon>Embryophyta</taxon>
        <taxon>Tracheophyta</taxon>
        <taxon>Spermatophyta</taxon>
        <taxon>Magnoliopsida</taxon>
        <taxon>Amborellales</taxon>
        <taxon>Amborellaceae</taxon>
        <taxon>Amborella</taxon>
    </lineage>
</organism>
<evidence type="ECO:0000313" key="1">
    <source>
        <dbReference type="EMBL" id="ERN16032.1"/>
    </source>
</evidence>
<keyword evidence="2" id="KW-1185">Reference proteome</keyword>
<dbReference type="EMBL" id="KI392485">
    <property type="protein sequence ID" value="ERN16032.1"/>
    <property type="molecule type" value="Genomic_DNA"/>
</dbReference>
<accession>U5D3R4</accession>
<dbReference type="Proteomes" id="UP000017836">
    <property type="component" value="Unassembled WGS sequence"/>
</dbReference>
<name>U5D3R4_AMBTC</name>
<evidence type="ECO:0000313" key="2">
    <source>
        <dbReference type="Proteomes" id="UP000017836"/>
    </source>
</evidence>